<dbReference type="PANTHER" id="PTHR45913:SF19">
    <property type="entry name" value="LOW QUALITY PROTEIN: ZINC FINGER BED DOMAIN-CONTAINING PROTEIN 5-LIKE"/>
    <property type="match status" value="1"/>
</dbReference>
<proteinExistence type="predicted"/>
<name>A0A4C1VPV1_EUMVA</name>
<sequence length="197" mass="22464">MHVSDDLKASSFNDSVLLASYKVTYRVSKAGKLHTIAENLIFPAALDIVEIMVKLCKPGYSESFVKIWARFIKIFFITQRSGGYPKKVLTRVLELGAELLMFLQNVKSEYASRFSDPIWLLKLAILTDIFSHLNHLNKNLQGREENVLTAKDKVKAFHAKLRLLATSLQNKMIESFPCVQKIVEQTKVLQYQPTFLA</sequence>
<organism evidence="1 2">
    <name type="scientific">Eumeta variegata</name>
    <name type="common">Bagworm moth</name>
    <name type="synonym">Eumeta japonica</name>
    <dbReference type="NCBI Taxonomy" id="151549"/>
    <lineage>
        <taxon>Eukaryota</taxon>
        <taxon>Metazoa</taxon>
        <taxon>Ecdysozoa</taxon>
        <taxon>Arthropoda</taxon>
        <taxon>Hexapoda</taxon>
        <taxon>Insecta</taxon>
        <taxon>Pterygota</taxon>
        <taxon>Neoptera</taxon>
        <taxon>Endopterygota</taxon>
        <taxon>Lepidoptera</taxon>
        <taxon>Glossata</taxon>
        <taxon>Ditrysia</taxon>
        <taxon>Tineoidea</taxon>
        <taxon>Psychidae</taxon>
        <taxon>Oiketicinae</taxon>
        <taxon>Eumeta</taxon>
    </lineage>
</organism>
<accession>A0A4C1VPV1</accession>
<dbReference type="EMBL" id="BGZK01000373">
    <property type="protein sequence ID" value="GBP39904.1"/>
    <property type="molecule type" value="Genomic_DNA"/>
</dbReference>
<reference evidence="1 2" key="1">
    <citation type="journal article" date="2019" name="Commun. Biol.">
        <title>The bagworm genome reveals a unique fibroin gene that provides high tensile strength.</title>
        <authorList>
            <person name="Kono N."/>
            <person name="Nakamura H."/>
            <person name="Ohtoshi R."/>
            <person name="Tomita M."/>
            <person name="Numata K."/>
            <person name="Arakawa K."/>
        </authorList>
    </citation>
    <scope>NUCLEOTIDE SEQUENCE [LARGE SCALE GENOMIC DNA]</scope>
</reference>
<comment type="caution">
    <text evidence="1">The sequence shown here is derived from an EMBL/GenBank/DDBJ whole genome shotgun (WGS) entry which is preliminary data.</text>
</comment>
<keyword evidence="2" id="KW-1185">Reference proteome</keyword>
<dbReference type="STRING" id="151549.A0A4C1VPV1"/>
<dbReference type="OrthoDB" id="1101576at2759"/>
<evidence type="ECO:0000313" key="1">
    <source>
        <dbReference type="EMBL" id="GBP39904.1"/>
    </source>
</evidence>
<gene>
    <name evidence="1" type="primary">ZBED5</name>
    <name evidence="1" type="ORF">EVAR_83040_1</name>
</gene>
<dbReference type="PANTHER" id="PTHR45913">
    <property type="entry name" value="EPM2A-INTERACTING PROTEIN 1"/>
    <property type="match status" value="1"/>
</dbReference>
<evidence type="ECO:0000313" key="2">
    <source>
        <dbReference type="Proteomes" id="UP000299102"/>
    </source>
</evidence>
<protein>
    <submittedName>
        <fullName evidence="1">Zinc finger BED domain-containing protein 5</fullName>
    </submittedName>
</protein>
<dbReference type="AlphaFoldDB" id="A0A4C1VPV1"/>
<dbReference type="Proteomes" id="UP000299102">
    <property type="component" value="Unassembled WGS sequence"/>
</dbReference>